<dbReference type="Pfam" id="PF01402">
    <property type="entry name" value="RHH_1"/>
    <property type="match status" value="1"/>
</dbReference>
<gene>
    <name evidence="2" type="ORF">GR303_05485</name>
</gene>
<protein>
    <submittedName>
        <fullName evidence="2">Ribbon-helix-helix protein, CopG family</fullName>
    </submittedName>
</protein>
<comment type="caution">
    <text evidence="2">The sequence shown here is derived from an EMBL/GenBank/DDBJ whole genome shotgun (WGS) entry which is preliminary data.</text>
</comment>
<dbReference type="Gene3D" id="1.10.1220.10">
    <property type="entry name" value="Met repressor-like"/>
    <property type="match status" value="1"/>
</dbReference>
<name>A0ABW9YU51_9HYPH</name>
<evidence type="ECO:0000259" key="1">
    <source>
        <dbReference type="Pfam" id="PF01402"/>
    </source>
</evidence>
<organism evidence="2 3">
    <name type="scientific">Microvirga arsenatis</name>
    <dbReference type="NCBI Taxonomy" id="2692265"/>
    <lineage>
        <taxon>Bacteria</taxon>
        <taxon>Pseudomonadati</taxon>
        <taxon>Pseudomonadota</taxon>
        <taxon>Alphaproteobacteria</taxon>
        <taxon>Hyphomicrobiales</taxon>
        <taxon>Methylobacteriaceae</taxon>
        <taxon>Microvirga</taxon>
    </lineage>
</organism>
<proteinExistence type="predicted"/>
<dbReference type="InterPro" id="IPR013321">
    <property type="entry name" value="Arc_rbn_hlx_hlx"/>
</dbReference>
<evidence type="ECO:0000313" key="3">
    <source>
        <dbReference type="Proteomes" id="UP000818323"/>
    </source>
</evidence>
<accession>A0ABW9YU51</accession>
<dbReference type="InterPro" id="IPR002145">
    <property type="entry name" value="CopG"/>
</dbReference>
<keyword evidence="3" id="KW-1185">Reference proteome</keyword>
<evidence type="ECO:0000313" key="2">
    <source>
        <dbReference type="EMBL" id="NBJ23806.1"/>
    </source>
</evidence>
<feature type="domain" description="Ribbon-helix-helix protein CopG" evidence="1">
    <location>
        <begin position="11"/>
        <end position="47"/>
    </location>
</feature>
<dbReference type="EMBL" id="JAAAXJ010000002">
    <property type="protein sequence ID" value="NBJ23806.1"/>
    <property type="molecule type" value="Genomic_DNA"/>
</dbReference>
<reference evidence="2 3" key="1">
    <citation type="submission" date="2020-01" db="EMBL/GenBank/DDBJ databases">
        <title>Microvirga sp. nov., an arsenate reduction bacterium isolated from Tibet hotspring sediments.</title>
        <authorList>
            <person name="Yuan C.-G."/>
        </authorList>
    </citation>
    <scope>NUCLEOTIDE SEQUENCE [LARGE SCALE GENOMIC DNA]</scope>
    <source>
        <strain evidence="2 3">SYSU G3D203</strain>
    </source>
</reference>
<dbReference type="RefSeq" id="WP_161721020.1">
    <property type="nucleotide sequence ID" value="NZ_JAAAXI010000001.1"/>
</dbReference>
<sequence>MKKDTRTVAVVSLPADLLAVIDQLAAAEMISRSAFIRRAAARAARQEKATV</sequence>
<dbReference type="Proteomes" id="UP000818323">
    <property type="component" value="Unassembled WGS sequence"/>
</dbReference>